<gene>
    <name evidence="2" type="ORF">HHUSO_G840</name>
</gene>
<accession>A0ABR1AB41</accession>
<feature type="non-terminal residue" evidence="2">
    <location>
        <position position="1"/>
    </location>
</feature>
<dbReference type="EMBL" id="JAHFZB010000001">
    <property type="protein sequence ID" value="KAK6494308.1"/>
    <property type="molecule type" value="Genomic_DNA"/>
</dbReference>
<evidence type="ECO:0000313" key="3">
    <source>
        <dbReference type="Proteomes" id="UP001369086"/>
    </source>
</evidence>
<dbReference type="PANTHER" id="PTHR35069:SF1">
    <property type="entry name" value="CILIA- AND FLAGELLA-ASSOCIATED PROTEIN 95"/>
    <property type="match status" value="1"/>
</dbReference>
<reference evidence="2 3" key="1">
    <citation type="submission" date="2021-05" db="EMBL/GenBank/DDBJ databases">
        <authorList>
            <person name="Zahm M."/>
            <person name="Klopp C."/>
            <person name="Cabau C."/>
            <person name="Kuhl H."/>
            <person name="Suciu R."/>
            <person name="Ciorpac M."/>
            <person name="Holostenco D."/>
            <person name="Gessner J."/>
            <person name="Wuertz S."/>
            <person name="Hohne C."/>
            <person name="Stock M."/>
            <person name="Gislard M."/>
            <person name="Lluch J."/>
            <person name="Milhes M."/>
            <person name="Lampietro C."/>
            <person name="Lopez Roques C."/>
            <person name="Donnadieu C."/>
            <person name="Du K."/>
            <person name="Schartl M."/>
            <person name="Guiguen Y."/>
        </authorList>
    </citation>
    <scope>NUCLEOTIDE SEQUENCE [LARGE SCALE GENOMIC DNA]</scope>
    <source>
        <strain evidence="2">Hh-F2</strain>
        <tissue evidence="2">Blood</tissue>
    </source>
</reference>
<evidence type="ECO:0000256" key="1">
    <source>
        <dbReference type="SAM" id="Phobius"/>
    </source>
</evidence>
<dbReference type="Pfam" id="PF15139">
    <property type="entry name" value="CFAP95"/>
    <property type="match status" value="1"/>
</dbReference>
<keyword evidence="3" id="KW-1185">Reference proteome</keyword>
<comment type="caution">
    <text evidence="2">The sequence shown here is derived from an EMBL/GenBank/DDBJ whole genome shotgun (WGS) entry which is preliminary data.</text>
</comment>
<proteinExistence type="predicted"/>
<sequence length="128" mass="14429">HKNREAEPKNYDVTAHPTGEKDLQQSTYKHFPNALDAVGITSEYNLPSNKYCGIGRVVSVSLYSCGLLKQKSQSTCCYETCWPKTGFERVLPSHHPDHSKMSSNTYFYLYAIQYSLLYICMGGCGCVK</sequence>
<dbReference type="PANTHER" id="PTHR35069">
    <property type="entry name" value="PROTEIN C9ORF135"/>
    <property type="match status" value="1"/>
</dbReference>
<keyword evidence="1" id="KW-0472">Membrane</keyword>
<keyword evidence="1" id="KW-1133">Transmembrane helix</keyword>
<keyword evidence="1" id="KW-0812">Transmembrane</keyword>
<name>A0ABR1AB41_HUSHU</name>
<dbReference type="InterPro" id="IPR027905">
    <property type="entry name" value="CFAP95"/>
</dbReference>
<dbReference type="Proteomes" id="UP001369086">
    <property type="component" value="Unassembled WGS sequence"/>
</dbReference>
<protein>
    <submittedName>
        <fullName evidence="2">Protein C9orf135-like protein</fullName>
    </submittedName>
</protein>
<evidence type="ECO:0000313" key="2">
    <source>
        <dbReference type="EMBL" id="KAK6494308.1"/>
    </source>
</evidence>
<feature type="transmembrane region" description="Helical" evidence="1">
    <location>
        <begin position="107"/>
        <end position="127"/>
    </location>
</feature>
<organism evidence="2 3">
    <name type="scientific">Huso huso</name>
    <name type="common">Beluga</name>
    <name type="synonym">Acipenser huso</name>
    <dbReference type="NCBI Taxonomy" id="61971"/>
    <lineage>
        <taxon>Eukaryota</taxon>
        <taxon>Metazoa</taxon>
        <taxon>Chordata</taxon>
        <taxon>Craniata</taxon>
        <taxon>Vertebrata</taxon>
        <taxon>Euteleostomi</taxon>
        <taxon>Actinopterygii</taxon>
        <taxon>Chondrostei</taxon>
        <taxon>Acipenseriformes</taxon>
        <taxon>Acipenseridae</taxon>
        <taxon>Huso</taxon>
    </lineage>
</organism>